<organism evidence="1 2">
    <name type="scientific">Cichorium intybus</name>
    <name type="common">Chicory</name>
    <dbReference type="NCBI Taxonomy" id="13427"/>
    <lineage>
        <taxon>Eukaryota</taxon>
        <taxon>Viridiplantae</taxon>
        <taxon>Streptophyta</taxon>
        <taxon>Embryophyta</taxon>
        <taxon>Tracheophyta</taxon>
        <taxon>Spermatophyta</taxon>
        <taxon>Magnoliopsida</taxon>
        <taxon>eudicotyledons</taxon>
        <taxon>Gunneridae</taxon>
        <taxon>Pentapetalae</taxon>
        <taxon>asterids</taxon>
        <taxon>campanulids</taxon>
        <taxon>Asterales</taxon>
        <taxon>Asteraceae</taxon>
        <taxon>Cichorioideae</taxon>
        <taxon>Cichorieae</taxon>
        <taxon>Cichoriinae</taxon>
        <taxon>Cichorium</taxon>
    </lineage>
</organism>
<dbReference type="EMBL" id="CM042016">
    <property type="protein sequence ID" value="KAI3698405.1"/>
    <property type="molecule type" value="Genomic_DNA"/>
</dbReference>
<protein>
    <submittedName>
        <fullName evidence="1">Uncharacterized protein</fullName>
    </submittedName>
</protein>
<accession>A0ACB8ZL61</accession>
<gene>
    <name evidence="1" type="ORF">L2E82_41925</name>
</gene>
<name>A0ACB8ZL61_CICIN</name>
<proteinExistence type="predicted"/>
<sequence>MAIVTCVISNVKCSTYNHPISCKVDIKSNVLSSIVKPSTQKLENLTLKTAAGKAIKTVSSTILNTLVDSIFQFVDQPMLPSQSRPS</sequence>
<comment type="caution">
    <text evidence="1">The sequence shown here is derived from an EMBL/GenBank/DDBJ whole genome shotgun (WGS) entry which is preliminary data.</text>
</comment>
<reference evidence="2" key="1">
    <citation type="journal article" date="2022" name="Mol. Ecol. Resour.">
        <title>The genomes of chicory, endive, great burdock and yacon provide insights into Asteraceae palaeo-polyploidization history and plant inulin production.</title>
        <authorList>
            <person name="Fan W."/>
            <person name="Wang S."/>
            <person name="Wang H."/>
            <person name="Wang A."/>
            <person name="Jiang F."/>
            <person name="Liu H."/>
            <person name="Zhao H."/>
            <person name="Xu D."/>
            <person name="Zhang Y."/>
        </authorList>
    </citation>
    <scope>NUCLEOTIDE SEQUENCE [LARGE SCALE GENOMIC DNA]</scope>
    <source>
        <strain evidence="2">cv. Punajuju</strain>
    </source>
</reference>
<evidence type="ECO:0000313" key="1">
    <source>
        <dbReference type="EMBL" id="KAI3698405.1"/>
    </source>
</evidence>
<dbReference type="Proteomes" id="UP001055811">
    <property type="component" value="Linkage Group LG08"/>
</dbReference>
<evidence type="ECO:0000313" key="2">
    <source>
        <dbReference type="Proteomes" id="UP001055811"/>
    </source>
</evidence>
<keyword evidence="2" id="KW-1185">Reference proteome</keyword>
<reference evidence="1 2" key="2">
    <citation type="journal article" date="2022" name="Mol. Ecol. Resour.">
        <title>The genomes of chicory, endive, great burdock and yacon provide insights into Asteraceae paleo-polyploidization history and plant inulin production.</title>
        <authorList>
            <person name="Fan W."/>
            <person name="Wang S."/>
            <person name="Wang H."/>
            <person name="Wang A."/>
            <person name="Jiang F."/>
            <person name="Liu H."/>
            <person name="Zhao H."/>
            <person name="Xu D."/>
            <person name="Zhang Y."/>
        </authorList>
    </citation>
    <scope>NUCLEOTIDE SEQUENCE [LARGE SCALE GENOMIC DNA]</scope>
    <source>
        <strain evidence="2">cv. Punajuju</strain>
        <tissue evidence="1">Leaves</tissue>
    </source>
</reference>